<name>A0ABY8X1P5_9BACL</name>
<sequence length="154" mass="18249">MKMSPSERWAMYPMHLMFMFMIHFCFGGMNILWSISYGENSAGIYVFTVLFLLTWLLYSISMRNRRIDFMIITSIYWLGGLAFFLLLYTYNQDSTSTFILLFPFYGTLVGFSRLFVNTSYETTGMISFHLIYYAIILLFTLLAERRSKRMSKTM</sequence>
<feature type="transmembrane region" description="Helical" evidence="1">
    <location>
        <begin position="67"/>
        <end position="90"/>
    </location>
</feature>
<dbReference type="RefSeq" id="WP_285745543.1">
    <property type="nucleotide sequence ID" value="NZ_CP127162.1"/>
</dbReference>
<dbReference type="Proteomes" id="UP001236415">
    <property type="component" value="Chromosome"/>
</dbReference>
<keyword evidence="3" id="KW-1185">Reference proteome</keyword>
<protein>
    <submittedName>
        <fullName evidence="2">Uncharacterized protein</fullName>
    </submittedName>
</protein>
<feature type="transmembrane region" description="Helical" evidence="1">
    <location>
        <begin position="42"/>
        <end position="60"/>
    </location>
</feature>
<proteinExistence type="predicted"/>
<keyword evidence="1" id="KW-1133">Transmembrane helix</keyword>
<evidence type="ECO:0000313" key="2">
    <source>
        <dbReference type="EMBL" id="WIV19440.1"/>
    </source>
</evidence>
<keyword evidence="1" id="KW-0812">Transmembrane</keyword>
<reference evidence="2 3" key="1">
    <citation type="submission" date="2023-06" db="EMBL/GenBank/DDBJ databases">
        <title>Paenibacillus polygonum sp. nov., an endophytic bacterium, isolated from Polygonum lapathifolium L. in Nanji Wetland National Nature Reserve, South of Poyang Lake, Jiangxi Province, China.</title>
        <authorList>
            <person name="Yu Z."/>
        </authorList>
    </citation>
    <scope>NUCLEOTIDE SEQUENCE [LARGE SCALE GENOMIC DNA]</scope>
    <source>
        <strain evidence="2 3">C31</strain>
    </source>
</reference>
<accession>A0ABY8X1P5</accession>
<gene>
    <name evidence="2" type="ORF">QPK24_01285</name>
</gene>
<organism evidence="2 3">
    <name type="scientific">Paenibacillus polygoni</name>
    <dbReference type="NCBI Taxonomy" id="3050112"/>
    <lineage>
        <taxon>Bacteria</taxon>
        <taxon>Bacillati</taxon>
        <taxon>Bacillota</taxon>
        <taxon>Bacilli</taxon>
        <taxon>Bacillales</taxon>
        <taxon>Paenibacillaceae</taxon>
        <taxon>Paenibacillus</taxon>
    </lineage>
</organism>
<evidence type="ECO:0000313" key="3">
    <source>
        <dbReference type="Proteomes" id="UP001236415"/>
    </source>
</evidence>
<feature type="transmembrane region" description="Helical" evidence="1">
    <location>
        <begin position="123"/>
        <end position="143"/>
    </location>
</feature>
<keyword evidence="1" id="KW-0472">Membrane</keyword>
<dbReference type="EMBL" id="CP127162">
    <property type="protein sequence ID" value="WIV19440.1"/>
    <property type="molecule type" value="Genomic_DNA"/>
</dbReference>
<feature type="transmembrane region" description="Helical" evidence="1">
    <location>
        <begin position="96"/>
        <end position="116"/>
    </location>
</feature>
<feature type="transmembrane region" description="Helical" evidence="1">
    <location>
        <begin position="12"/>
        <end position="36"/>
    </location>
</feature>
<evidence type="ECO:0000256" key="1">
    <source>
        <dbReference type="SAM" id="Phobius"/>
    </source>
</evidence>